<gene>
    <name evidence="5" type="ORF">HMPREF9257_0693</name>
</gene>
<keyword evidence="6" id="KW-1185">Reference proteome</keyword>
<protein>
    <submittedName>
        <fullName evidence="5">Peptidase, M20/M25/M40 family</fullName>
        <ecNumber evidence="5">3.4.-.-</ecNumber>
    </submittedName>
</protein>
<keyword evidence="1" id="KW-0028">Amino-acid biosynthesis</keyword>
<evidence type="ECO:0000256" key="3">
    <source>
        <dbReference type="ARBA" id="ARBA00022915"/>
    </source>
</evidence>
<keyword evidence="4" id="KW-0457">Lysine biosynthesis</keyword>
<organism evidence="5 6">
    <name type="scientific">Eremococcus coleocola ACS-139-V-Col8</name>
    <dbReference type="NCBI Taxonomy" id="908337"/>
    <lineage>
        <taxon>Bacteria</taxon>
        <taxon>Bacillati</taxon>
        <taxon>Bacillota</taxon>
        <taxon>Bacilli</taxon>
        <taxon>Lactobacillales</taxon>
        <taxon>Aerococcaceae</taxon>
        <taxon>Eremococcus</taxon>
    </lineage>
</organism>
<keyword evidence="3" id="KW-0220">Diaminopimelate biosynthesis</keyword>
<evidence type="ECO:0000313" key="6">
    <source>
        <dbReference type="Proteomes" id="UP000005990"/>
    </source>
</evidence>
<name>E4KQY3_9LACT</name>
<dbReference type="SUPFAM" id="SSF55031">
    <property type="entry name" value="Bacterial exopeptidase dimerisation domain"/>
    <property type="match status" value="1"/>
</dbReference>
<dbReference type="GO" id="GO:0050118">
    <property type="term" value="F:N-acetyldiaminopimelate deacetylase activity"/>
    <property type="evidence" value="ECO:0007669"/>
    <property type="project" value="UniProtKB-ARBA"/>
</dbReference>
<reference evidence="5 6" key="1">
    <citation type="submission" date="2010-10" db="EMBL/GenBank/DDBJ databases">
        <authorList>
            <person name="Durkin A.S."/>
            <person name="Madupu R."/>
            <person name="Torralba M."/>
            <person name="Gillis M."/>
            <person name="Methe B."/>
            <person name="Sutton G."/>
            <person name="Nelson K.E."/>
        </authorList>
    </citation>
    <scope>NUCLEOTIDE SEQUENCE [LARGE SCALE GENOMIC DNA]</scope>
    <source>
        <strain evidence="5 6">ACS-139-V-Col8</strain>
    </source>
</reference>
<evidence type="ECO:0000256" key="1">
    <source>
        <dbReference type="ARBA" id="ARBA00022605"/>
    </source>
</evidence>
<dbReference type="Proteomes" id="UP000005990">
    <property type="component" value="Unassembled WGS sequence"/>
</dbReference>
<dbReference type="PANTHER" id="PTHR11014">
    <property type="entry name" value="PEPTIDASE M20 FAMILY MEMBER"/>
    <property type="match status" value="1"/>
</dbReference>
<dbReference type="PANTHER" id="PTHR11014:SF63">
    <property type="entry name" value="METALLOPEPTIDASE, PUTATIVE (AFU_ORTHOLOGUE AFUA_6G09600)-RELATED"/>
    <property type="match status" value="1"/>
</dbReference>
<evidence type="ECO:0000313" key="5">
    <source>
        <dbReference type="EMBL" id="EFR30775.1"/>
    </source>
</evidence>
<dbReference type="EMBL" id="AENN01000017">
    <property type="protein sequence ID" value="EFR30775.1"/>
    <property type="molecule type" value="Genomic_DNA"/>
</dbReference>
<sequence>MAVNLGPFMTAADVFKITFIGKGAHAFEPQAGVDSVVMAGQFISNAQSIVSRAVDPQQPAVLTIGKVNTVDGCFNVVCEETVLEGTVRTFHNEALDKMEAAVAAYTDHIAAMHGGQVEVDYTRLLDAVHNQAQGSELLGQVVTDLYGADTLYPSKPIMASEDFGYYSQAGNGLFAVVGCGNAAKATNYSHHNARFDIDEDGLDYGATLYATYVLAYLNQAKF</sequence>
<dbReference type="InterPro" id="IPR036264">
    <property type="entry name" value="Bact_exopeptidase_dim_dom"/>
</dbReference>
<dbReference type="InterPro" id="IPR017439">
    <property type="entry name" value="Amidohydrolase"/>
</dbReference>
<dbReference type="STRING" id="908337.HMPREF9257_0693"/>
<dbReference type="Pfam" id="PF01546">
    <property type="entry name" value="Peptidase_M20"/>
    <property type="match status" value="1"/>
</dbReference>
<accession>E4KQY3</accession>
<dbReference type="Gene3D" id="3.40.630.10">
    <property type="entry name" value="Zn peptidases"/>
    <property type="match status" value="1"/>
</dbReference>
<dbReference type="GO" id="GO:0019877">
    <property type="term" value="P:diaminopimelate biosynthetic process"/>
    <property type="evidence" value="ECO:0007669"/>
    <property type="project" value="UniProtKB-KW"/>
</dbReference>
<dbReference type="EC" id="3.4.-.-" evidence="5"/>
<dbReference type="InterPro" id="IPR002933">
    <property type="entry name" value="Peptidase_M20"/>
</dbReference>
<dbReference type="FunFam" id="3.30.70.360:FF:000001">
    <property type="entry name" value="N-acetyldiaminopimelate deacetylase"/>
    <property type="match status" value="1"/>
</dbReference>
<dbReference type="AlphaFoldDB" id="E4KQY3"/>
<dbReference type="eggNOG" id="COG1473">
    <property type="taxonomic scope" value="Bacteria"/>
</dbReference>
<evidence type="ECO:0000256" key="4">
    <source>
        <dbReference type="ARBA" id="ARBA00023154"/>
    </source>
</evidence>
<dbReference type="SUPFAM" id="SSF53187">
    <property type="entry name" value="Zn-dependent exopeptidases"/>
    <property type="match status" value="1"/>
</dbReference>
<evidence type="ECO:0000256" key="2">
    <source>
        <dbReference type="ARBA" id="ARBA00022801"/>
    </source>
</evidence>
<keyword evidence="2 5" id="KW-0378">Hydrolase</keyword>
<proteinExistence type="predicted"/>
<dbReference type="GO" id="GO:0009085">
    <property type="term" value="P:lysine biosynthetic process"/>
    <property type="evidence" value="ECO:0007669"/>
    <property type="project" value="UniProtKB-KW"/>
</dbReference>
<comment type="caution">
    <text evidence="5">The sequence shown here is derived from an EMBL/GenBank/DDBJ whole genome shotgun (WGS) entry which is preliminary data.</text>
</comment>